<dbReference type="GO" id="GO:0008422">
    <property type="term" value="F:beta-glucosidase activity"/>
    <property type="evidence" value="ECO:0007669"/>
    <property type="project" value="UniProtKB-EC"/>
</dbReference>
<dbReference type="InterPro" id="IPR036962">
    <property type="entry name" value="Glyco_hydro_3_N_sf"/>
</dbReference>
<evidence type="ECO:0000313" key="10">
    <source>
        <dbReference type="EMBL" id="MDB0850910.1"/>
    </source>
</evidence>
<dbReference type="PANTHER" id="PTHR42715">
    <property type="entry name" value="BETA-GLUCOSIDASE"/>
    <property type="match status" value="1"/>
</dbReference>
<accession>A0A0N7J6R8</accession>
<dbReference type="InterPro" id="IPR013783">
    <property type="entry name" value="Ig-like_fold"/>
</dbReference>
<dbReference type="InterPro" id="IPR001764">
    <property type="entry name" value="Glyco_hydro_3_N"/>
</dbReference>
<dbReference type="InterPro" id="IPR026891">
    <property type="entry name" value="Fn3-like"/>
</dbReference>
<name>A0A0N7J6R8_PHOVU</name>
<reference evidence="9" key="5">
    <citation type="submission" date="2022-01" db="EMBL/GenBank/DDBJ databases">
        <title>Collection of gut derived symbiotic bacterial strains cultured from healthy donors.</title>
        <authorList>
            <person name="Lin H."/>
            <person name="Kohout C."/>
            <person name="Waligurski E."/>
            <person name="Pamer E.G."/>
        </authorList>
    </citation>
    <scope>NUCLEOTIDE SEQUENCE</scope>
    <source>
        <strain evidence="9">DFI.6.72</strain>
    </source>
</reference>
<keyword evidence="3" id="KW-0732">Signal</keyword>
<dbReference type="InterPro" id="IPR002772">
    <property type="entry name" value="Glyco_hydro_3_C"/>
</dbReference>
<dbReference type="InterPro" id="IPR050288">
    <property type="entry name" value="Cellulose_deg_GH3"/>
</dbReference>
<dbReference type="EMBL" id="JAQKEI010000005">
    <property type="protein sequence ID" value="MDB0850910.1"/>
    <property type="molecule type" value="Genomic_DNA"/>
</dbReference>
<keyword evidence="2 5" id="KW-0378">Hydrolase</keyword>
<dbReference type="SMART" id="SM01217">
    <property type="entry name" value="Fn3_like"/>
    <property type="match status" value="1"/>
</dbReference>
<dbReference type="Proteomes" id="UP001210999">
    <property type="component" value="Unassembled WGS sequence"/>
</dbReference>
<evidence type="ECO:0000313" key="12">
    <source>
        <dbReference type="Proteomes" id="UP000469427"/>
    </source>
</evidence>
<evidence type="ECO:0000313" key="8">
    <source>
        <dbReference type="EMBL" id="MBV3487520.1"/>
    </source>
</evidence>
<reference evidence="6 12" key="3">
    <citation type="journal article" date="2019" name="Nat. Med.">
        <title>A library of human gut bacterial isolates paired with longitudinal multiomics data enables mechanistic microbiome research.</title>
        <authorList>
            <person name="Poyet M."/>
            <person name="Groussin M."/>
            <person name="Gibbons S.M."/>
            <person name="Avila-Pacheco J."/>
            <person name="Jiang X."/>
            <person name="Kearney S.M."/>
            <person name="Perrotta A.R."/>
            <person name="Berdy B."/>
            <person name="Zhao S."/>
            <person name="Lieberman T.D."/>
            <person name="Swanson P.K."/>
            <person name="Smith M."/>
            <person name="Roesemann S."/>
            <person name="Alexander J.E."/>
            <person name="Rich S.A."/>
            <person name="Livny J."/>
            <person name="Vlamakis H."/>
            <person name="Clish C."/>
            <person name="Bullock K."/>
            <person name="Deik A."/>
            <person name="Scott J."/>
            <person name="Pierce K.A."/>
            <person name="Xavier R.J."/>
            <person name="Alm E.J."/>
        </authorList>
    </citation>
    <scope>NUCLEOTIDE SEQUENCE [LARGE SCALE GENOMIC DNA]</scope>
    <source>
        <strain evidence="6 12">BIOML-A122</strain>
    </source>
</reference>
<evidence type="ECO:0000259" key="4">
    <source>
        <dbReference type="SMART" id="SM01217"/>
    </source>
</evidence>
<dbReference type="EC" id="3.2.1.21" evidence="5"/>
<feature type="signal peptide" evidence="3">
    <location>
        <begin position="1"/>
        <end position="23"/>
    </location>
</feature>
<dbReference type="AlphaFoldDB" id="A0A0N7J6R8"/>
<evidence type="ECO:0000313" key="11">
    <source>
        <dbReference type="Proteomes" id="UP000061587"/>
    </source>
</evidence>
<evidence type="ECO:0000313" key="6">
    <source>
        <dbReference type="EMBL" id="KAB6526567.1"/>
    </source>
</evidence>
<evidence type="ECO:0000313" key="7">
    <source>
        <dbReference type="EMBL" id="MBU9138540.1"/>
    </source>
</evidence>
<dbReference type="Proteomes" id="UP000061587">
    <property type="component" value="Chromosome"/>
</dbReference>
<dbReference type="GO" id="GO:0005975">
    <property type="term" value="P:carbohydrate metabolic process"/>
    <property type="evidence" value="ECO:0007669"/>
    <property type="project" value="InterPro"/>
</dbReference>
<dbReference type="Proteomes" id="UP000758576">
    <property type="component" value="Unassembled WGS sequence"/>
</dbReference>
<dbReference type="Proteomes" id="UP000469427">
    <property type="component" value="Unassembled WGS sequence"/>
</dbReference>
<reference evidence="5 11" key="2">
    <citation type="journal article" date="2016" name="Genome Biol. Evol.">
        <title>Extensive mobilome-driven genome diversification in mouse gut-associated Bacteroides vulgatus mpk.</title>
        <authorList>
            <person name="Lange A."/>
            <person name="Beier S."/>
            <person name="Steimle A."/>
            <person name="Autenrieth I.B."/>
            <person name="Huson D.H."/>
            <person name="Frick J.S."/>
        </authorList>
    </citation>
    <scope>NUCLEOTIDE SEQUENCE [LARGE SCALE GENOMIC DNA]</scope>
    <source>
        <strain evidence="11">mpk</strain>
        <strain evidence="5">Mpk</strain>
    </source>
</reference>
<dbReference type="SUPFAM" id="SSF51445">
    <property type="entry name" value="(Trans)glycosidases"/>
    <property type="match status" value="1"/>
</dbReference>
<dbReference type="EMBL" id="JAKNGO010000001">
    <property type="protein sequence ID" value="MCG4687017.1"/>
    <property type="molecule type" value="Genomic_DNA"/>
</dbReference>
<dbReference type="Gene3D" id="3.40.50.1700">
    <property type="entry name" value="Glycoside hydrolase family 3 C-terminal domain"/>
    <property type="match status" value="1"/>
</dbReference>
<gene>
    <name evidence="5" type="ORF">BvMPK_0502</name>
    <name evidence="6" type="ORF">GAY98_10085</name>
    <name evidence="8" type="ORF">KSX14_02525</name>
    <name evidence="7" type="ORF">KTG10_07205</name>
    <name evidence="9" type="ORF">L0N01_00140</name>
    <name evidence="10" type="ORF">PL594_05240</name>
</gene>
<keyword evidence="5" id="KW-0326">Glycosidase</keyword>
<reference evidence="10" key="6">
    <citation type="submission" date="2023-01" db="EMBL/GenBank/DDBJ databases">
        <title>Human gut microbiome strain richness.</title>
        <authorList>
            <person name="Chen-Liaw A."/>
        </authorList>
    </citation>
    <scope>NUCLEOTIDE SEQUENCE</scope>
    <source>
        <strain evidence="10">H9_m1001271B151109d0_201107</strain>
    </source>
</reference>
<dbReference type="FunFam" id="2.60.40.10:FF:000495">
    <property type="entry name" value="Periplasmic beta-glucosidase"/>
    <property type="match status" value="1"/>
</dbReference>
<evidence type="ECO:0000256" key="3">
    <source>
        <dbReference type="SAM" id="SignalP"/>
    </source>
</evidence>
<dbReference type="EMBL" id="CP013020">
    <property type="protein sequence ID" value="ALK83130.1"/>
    <property type="molecule type" value="Genomic_DNA"/>
</dbReference>
<dbReference type="FunFam" id="3.40.50.1700:FF:000009">
    <property type="entry name" value="Periplasmic beta-glucosidase"/>
    <property type="match status" value="1"/>
</dbReference>
<dbReference type="SUPFAM" id="SSF52279">
    <property type="entry name" value="Beta-D-glucan exohydrolase, C-terminal domain"/>
    <property type="match status" value="1"/>
</dbReference>
<dbReference type="EMBL" id="JAHPYS010000011">
    <property type="protein sequence ID" value="MBU9138540.1"/>
    <property type="molecule type" value="Genomic_DNA"/>
</dbReference>
<evidence type="ECO:0000256" key="2">
    <source>
        <dbReference type="ARBA" id="ARBA00022801"/>
    </source>
</evidence>
<dbReference type="Pfam" id="PF14310">
    <property type="entry name" value="Fn3-like"/>
    <property type="match status" value="1"/>
</dbReference>
<dbReference type="RefSeq" id="WP_057098615.1">
    <property type="nucleotide sequence ID" value="NZ_BAABYE010000001.1"/>
</dbReference>
<dbReference type="Gene3D" id="2.60.40.10">
    <property type="entry name" value="Immunoglobulins"/>
    <property type="match status" value="1"/>
</dbReference>
<dbReference type="Pfam" id="PF01915">
    <property type="entry name" value="Glyco_hydro_3_C"/>
    <property type="match status" value="1"/>
</dbReference>
<evidence type="ECO:0000313" key="9">
    <source>
        <dbReference type="EMBL" id="MCG4687017.1"/>
    </source>
</evidence>
<dbReference type="Gene3D" id="3.20.20.300">
    <property type="entry name" value="Glycoside hydrolase, family 3, N-terminal domain"/>
    <property type="match status" value="1"/>
</dbReference>
<comment type="similarity">
    <text evidence="1">Belongs to the glycosyl hydrolase 3 family.</text>
</comment>
<sequence length="759" mass="84321">MCTNKFILFCMGIVMSVSSSAWAGDDTPLYKDRTAPIEKRVDDLMSRMTLHEKVLQLQNRASGRLDEIDRIFLGESYGTTHEMSMSAYDCAVMYKELQHYMRTKTRLGIPLLTSAEGIQGIIQNNCTLFPHALAQGSTFNPELIQQMTEAAGEEAKAIGIHQILSPVFDIARELRWGRIEETYGEDPYLIAEMGVAFIKGYQKYRITCMPKHFVAHGTPSGGLNCAGVSGGERELRSLYLYPFRKAIRETSPWAVMTCYSAYDGVPVTGSSYYMTDILRGELGFKGYAYSDWGSVERLMTFHHAAGSREDAARMALMAGVDLNIDSTYETLEKQVEEGRLDVAYIDQAVRRILTVKFELGLFDETYGDPKLVKKVVRNAEKVVLAKKVADESAVLLENRNDILPLDLNKYKSVAVVGPNSNQAVLGDYAWTMGDTKEAVSLLQGLQESAGDKIMIRHAEGCDWWSQDKSHIAEAVEVVRNSDIAVVAVGTRSTYLGRSPKYSTAGEGFDLSSLELPGVQEELLKEIKKTGKPMIVVLIAGKPLAMPWVKENADAVLVQWYAGEQQGRTLADILLGKVNPSGKLNVSFPRSTGNTPCFYNHFVTDREEPFDQPGTPEEPKGHYIFDKPEPLWNFGHGKSYTTFDYVDCALSDTLLAASDTLKVSVMIKNTGRCDGKEVVQLYVRDKVSTVATPIQQLKAFQKVLVKSGESQCVELSLPIAELALYNAKMEEVVEPGDFEIQIGAASDDIRFKKTITINRK</sequence>
<organism evidence="5 11">
    <name type="scientific">Phocaeicola vulgatus</name>
    <name type="common">Bacteroides vulgatus</name>
    <dbReference type="NCBI Taxonomy" id="821"/>
    <lineage>
        <taxon>Bacteria</taxon>
        <taxon>Pseudomonadati</taxon>
        <taxon>Bacteroidota</taxon>
        <taxon>Bacteroidia</taxon>
        <taxon>Bacteroidales</taxon>
        <taxon>Bacteroidaceae</taxon>
        <taxon>Phocaeicola</taxon>
    </lineage>
</organism>
<dbReference type="PATRIC" id="fig|821.40.peg.598"/>
<dbReference type="Proteomes" id="UP001200843">
    <property type="component" value="Unassembled WGS sequence"/>
</dbReference>
<feature type="domain" description="Fibronectin type III-like" evidence="4">
    <location>
        <begin position="676"/>
        <end position="745"/>
    </location>
</feature>
<dbReference type="InterPro" id="IPR036881">
    <property type="entry name" value="Glyco_hydro_3_C_sf"/>
</dbReference>
<dbReference type="EMBL" id="JAHOGA010000003">
    <property type="protein sequence ID" value="MBV3487520.1"/>
    <property type="molecule type" value="Genomic_DNA"/>
</dbReference>
<feature type="chain" id="PRO_5042679672" evidence="3">
    <location>
        <begin position="24"/>
        <end position="759"/>
    </location>
</feature>
<dbReference type="Proteomes" id="UP000736888">
    <property type="component" value="Unassembled WGS sequence"/>
</dbReference>
<dbReference type="InterPro" id="IPR017853">
    <property type="entry name" value="GH"/>
</dbReference>
<dbReference type="PANTHER" id="PTHR42715:SF10">
    <property type="entry name" value="BETA-GLUCOSIDASE"/>
    <property type="match status" value="1"/>
</dbReference>
<dbReference type="PRINTS" id="PR00133">
    <property type="entry name" value="GLHYDRLASE3"/>
</dbReference>
<dbReference type="EMBL" id="WDBI01000014">
    <property type="protein sequence ID" value="KAB6526567.1"/>
    <property type="molecule type" value="Genomic_DNA"/>
</dbReference>
<protein>
    <submittedName>
        <fullName evidence="7">Glycoside hydrolase family 3 C-terminal domain-containing protein</fullName>
    </submittedName>
    <submittedName>
        <fullName evidence="5">Glycoside hydrolase family beta-glycosidase</fullName>
        <ecNumber evidence="5">3.2.1.21</ecNumber>
    </submittedName>
    <submittedName>
        <fullName evidence="6">Glycosyl hydrolase</fullName>
    </submittedName>
</protein>
<dbReference type="Pfam" id="PF00933">
    <property type="entry name" value="Glyco_hydro_3"/>
    <property type="match status" value="1"/>
</dbReference>
<evidence type="ECO:0000256" key="1">
    <source>
        <dbReference type="ARBA" id="ARBA00005336"/>
    </source>
</evidence>
<reference evidence="7" key="4">
    <citation type="submission" date="2021-06" db="EMBL/GenBank/DDBJ databases">
        <title>Collection of gut derived symbiotic bacterial strains cultured from healthy donors.</title>
        <authorList>
            <person name="Lin H."/>
            <person name="Littmann E."/>
            <person name="Pamer E.G."/>
        </authorList>
    </citation>
    <scope>NUCLEOTIDE SEQUENCE</scope>
    <source>
        <strain evidence="8">MSK.19.85</strain>
        <strain evidence="7">MSK.6.33</strain>
    </source>
</reference>
<proteinExistence type="inferred from homology"/>
<evidence type="ECO:0000313" key="5">
    <source>
        <dbReference type="EMBL" id="ALK83130.1"/>
    </source>
</evidence>
<reference evidence="11" key="1">
    <citation type="submission" date="2015-10" db="EMBL/GenBank/DDBJ databases">
        <title>Extensive mobilome-driven genome diversification in gut-associated Bacteroides vulgatus mpk.</title>
        <authorList>
            <person name="Beier S."/>
            <person name="Lange A."/>
            <person name="Huson D.H."/>
            <person name="Frick J.-S."/>
            <person name="Autenrieth I.B."/>
        </authorList>
    </citation>
    <scope>NUCLEOTIDE SEQUENCE [LARGE SCALE GENOMIC DNA]</scope>
    <source>
        <strain evidence="11">mpk</strain>
    </source>
</reference>